<evidence type="ECO:0000256" key="1">
    <source>
        <dbReference type="SAM" id="MobiDB-lite"/>
    </source>
</evidence>
<evidence type="ECO:0000313" key="3">
    <source>
        <dbReference type="Proteomes" id="UP000595917"/>
    </source>
</evidence>
<dbReference type="AlphaFoldDB" id="A0A7T8B7V5"/>
<sequence length="529" mass="59601">MKQIRWHRFSFFLFLGIYILNIPGGTVSAQQVDTEELEKGLNERIVFINYEGPHSRIETLDQIRGIGYSMGLAVKSGAIRNGSTGRYFIIHSVSAAEGDKLDADIMGLGIDIGVDHIRNLRLIIQGYLEGAYDYSVRDASLLAEYITIYNAVFRGSWNYFTSRYKTPVIGYLTPEKAGLSTRFDEWPGQTLMLIPMETGKPGSLSAVDTSSLTRPEIIEEMRKDDDRGIEQRKDMVDLKEREAEEAEQSAAVQREAIREEEKKIQEERAAAEQEQQRITEERQQVRESQDTTPEEKAQQEQQLDQREQAVEQKQEELTQREEALDEQRKEAQETQERADRKAEEAQQEREEIARDQQDIIVQQDAQTGAVTGVIGLRMADGNSRLGRVVKVNPSSGEELRTSALNTVSARTLSFSGTRILAVAGENRGSGAVRLVEINPDTLEMVKQGDDDIHPESLLWMNGNNIYAITVSSGSNYLTRFSIDLVRQARSAVPVHPYASVLFQGNMLLTQRNDGSVLILNPSDLTERKQ</sequence>
<keyword evidence="3" id="KW-1185">Reference proteome</keyword>
<dbReference type="Pfam" id="PF05262">
    <property type="entry name" value="Borrelia_P83"/>
    <property type="match status" value="1"/>
</dbReference>
<feature type="compositionally biased region" description="Basic and acidic residues" evidence="1">
    <location>
        <begin position="216"/>
        <end position="242"/>
    </location>
</feature>
<evidence type="ECO:0008006" key="4">
    <source>
        <dbReference type="Google" id="ProtNLM"/>
    </source>
</evidence>
<protein>
    <recommendedName>
        <fullName evidence="4">P83100 family protein</fullName>
    </recommendedName>
</protein>
<dbReference type="RefSeq" id="WP_215625245.1">
    <property type="nucleotide sequence ID" value="NZ_CP067089.2"/>
</dbReference>
<proteinExistence type="predicted"/>
<evidence type="ECO:0000313" key="2">
    <source>
        <dbReference type="EMBL" id="QQO07939.1"/>
    </source>
</evidence>
<name>A0A7T8B7V5_9SPIR</name>
<dbReference type="InterPro" id="IPR007926">
    <property type="entry name" value="Borrelia_P83"/>
</dbReference>
<dbReference type="EMBL" id="CP067089">
    <property type="protein sequence ID" value="QQO07939.1"/>
    <property type="molecule type" value="Genomic_DNA"/>
</dbReference>
<feature type="compositionally biased region" description="Basic and acidic residues" evidence="1">
    <location>
        <begin position="255"/>
        <end position="357"/>
    </location>
</feature>
<organism evidence="2 3">
    <name type="scientific">Breznakiella homolactica</name>
    <dbReference type="NCBI Taxonomy" id="2798577"/>
    <lineage>
        <taxon>Bacteria</taxon>
        <taxon>Pseudomonadati</taxon>
        <taxon>Spirochaetota</taxon>
        <taxon>Spirochaetia</taxon>
        <taxon>Spirochaetales</taxon>
        <taxon>Breznakiellaceae</taxon>
        <taxon>Breznakiella</taxon>
    </lineage>
</organism>
<dbReference type="SUPFAM" id="SSF63825">
    <property type="entry name" value="YWTD domain"/>
    <property type="match status" value="1"/>
</dbReference>
<reference evidence="2" key="1">
    <citation type="submission" date="2021-01" db="EMBL/GenBank/DDBJ databases">
        <title>Description of Breznakiella homolactica.</title>
        <authorList>
            <person name="Song Y."/>
            <person name="Brune A."/>
        </authorList>
    </citation>
    <scope>NUCLEOTIDE SEQUENCE</scope>
    <source>
        <strain evidence="2">RmG30</strain>
    </source>
</reference>
<accession>A0A7T8B7V5</accession>
<dbReference type="Proteomes" id="UP000595917">
    <property type="component" value="Chromosome"/>
</dbReference>
<dbReference type="KEGG" id="bhc:JFL75_13435"/>
<feature type="region of interest" description="Disordered" evidence="1">
    <location>
        <begin position="197"/>
        <end position="358"/>
    </location>
</feature>
<gene>
    <name evidence="2" type="ORF">JFL75_13435</name>
</gene>